<accession>A0A4R4J401</accession>
<dbReference type="Proteomes" id="UP000295598">
    <property type="component" value="Unassembled WGS sequence"/>
</dbReference>
<organism evidence="1 2">
    <name type="scientific">Photorhabdus khanii subsp. guanajuatensis</name>
    <dbReference type="NCBI Taxonomy" id="2100166"/>
    <lineage>
        <taxon>Bacteria</taxon>
        <taxon>Pseudomonadati</taxon>
        <taxon>Pseudomonadota</taxon>
        <taxon>Gammaproteobacteria</taxon>
        <taxon>Enterobacterales</taxon>
        <taxon>Morganellaceae</taxon>
        <taxon>Photorhabdus</taxon>
    </lineage>
</organism>
<reference evidence="1 2" key="1">
    <citation type="journal article" date="2019" name="Int. J. Syst. Evol. Microbiol.">
        <title>Photorhabdus khanii subsp. guanajuatensis subsp. nov., isolated from Heterorhabditis atacamensis, and Photorhabdus luminescens subsp. mexicana subsp. nov., isolated from Heterorhabditis mexicana entomopathogenic nematodes.</title>
        <authorList>
            <person name="Machado R.A.R."/>
            <person name="Bruno P."/>
            <person name="Arce C.C.M."/>
            <person name="Liechti N."/>
            <person name="Kohler A."/>
            <person name="Bernal J."/>
            <person name="Bruggmann R."/>
            <person name="Turlings T.C.J."/>
        </authorList>
    </citation>
    <scope>NUCLEOTIDE SEQUENCE [LARGE SCALE GENOMIC DNA]</scope>
    <source>
        <strain evidence="1 2">MEX20-17</strain>
    </source>
</reference>
<dbReference type="AlphaFoldDB" id="A0A4R4J401"/>
<gene>
    <name evidence="1" type="ORF">C5467_19440</name>
</gene>
<proteinExistence type="predicted"/>
<name>A0A4R4J401_9GAMM</name>
<sequence>MRSFAYTFRDKPLPHRKPATEARQLYWLPQRLISKRFGVNCAAVRGEIRIEKNPGLTGAVTEF</sequence>
<comment type="caution">
    <text evidence="1">The sequence shown here is derived from an EMBL/GenBank/DDBJ whole genome shotgun (WGS) entry which is preliminary data.</text>
</comment>
<protein>
    <submittedName>
        <fullName evidence="1">Uncharacterized protein</fullName>
    </submittedName>
</protein>
<evidence type="ECO:0000313" key="2">
    <source>
        <dbReference type="Proteomes" id="UP000295598"/>
    </source>
</evidence>
<evidence type="ECO:0000313" key="1">
    <source>
        <dbReference type="EMBL" id="TDB48248.1"/>
    </source>
</evidence>
<dbReference type="EMBL" id="PUJY01000045">
    <property type="protein sequence ID" value="TDB48248.1"/>
    <property type="molecule type" value="Genomic_DNA"/>
</dbReference>